<dbReference type="PANTHER" id="PTHR34825">
    <property type="entry name" value="CONSERVED PROTEIN, WITH A WEAK D-GALACTARATE DEHYDRATASE/ALTRONATE HYDROLASE DOMAIN"/>
    <property type="match status" value="1"/>
</dbReference>
<dbReference type="SUPFAM" id="SSF52540">
    <property type="entry name" value="P-loop containing nucleoside triphosphate hydrolases"/>
    <property type="match status" value="1"/>
</dbReference>
<organism evidence="2 3">
    <name type="scientific">Methanobrevibacter curvatus</name>
    <dbReference type="NCBI Taxonomy" id="49547"/>
    <lineage>
        <taxon>Archaea</taxon>
        <taxon>Methanobacteriati</taxon>
        <taxon>Methanobacteriota</taxon>
        <taxon>Methanomada group</taxon>
        <taxon>Methanobacteria</taxon>
        <taxon>Methanobacteriales</taxon>
        <taxon>Methanobacteriaceae</taxon>
        <taxon>Methanobrevibacter</taxon>
    </lineage>
</organism>
<comment type="caution">
    <text evidence="2">The sequence shown here is derived from an EMBL/GenBank/DDBJ whole genome shotgun (WGS) entry which is preliminary data.</text>
</comment>
<reference evidence="2 3" key="1">
    <citation type="submission" date="2016-04" db="EMBL/GenBank/DDBJ databases">
        <title>Genome sequence of Methanobrevibacter curvatus DSM 11111.</title>
        <authorList>
            <person name="Poehlein A."/>
            <person name="Seedorf H."/>
            <person name="Daniel R."/>
        </authorList>
    </citation>
    <scope>NUCLEOTIDE SEQUENCE [LARGE SCALE GENOMIC DNA]</scope>
    <source>
        <strain evidence="2 3">DSM 11111</strain>
    </source>
</reference>
<accession>A0A165YX06</accession>
<sequence>MIIMKELPLDIGTFPNLIENGYIYVDKTKYIHEMYKPGKKFFLSRPRRFGKSLLLSTLEELFKGNKKLFEGLYIQDKWDWEKNYPIIKLDLGKRSYDTSDELKLSLNNFVKETAAENKIEISGDLLKDNFAKLIRDIYNKTGKKLVILIDEYDKPIIDNINDYNIADGNCKVLNNFYGVLKSSEEFIQFIFLTGVTKSSKTSIFSGLNNITDITLAYPCICGYTQEELEYYFKEYINKFSEDNDISNSSLLSLIKEWYNGYSWDGENRVYNPYSILSLFFKGQFNNYWFESGTPSFLIDFISNNSNNNNNNLNVLFNPNKTIHGEFPNFQLKNLDFTTLLLQTGYLTIKDVDIVVGELPSYTLDIPNKEVNDSLFTSIITEYTNENTGDVVFLARKILDEIIKIDNNGLQNSFDSLISSIPSLLCGNIKKNGLIESFYHGMLFSWFKLMGFFIQGEILTSTGRLDAVFKKEDLVVLVEVKYSLTESLDKMVDKAISQIMDKKYYLPYTDYNVIILGVAFGDREVKSHVEPLNILS</sequence>
<dbReference type="InterPro" id="IPR018631">
    <property type="entry name" value="AAA-ATPase-like_dom"/>
</dbReference>
<feature type="domain" description="AAA-ATPase-like" evidence="1">
    <location>
        <begin position="8"/>
        <end position="204"/>
    </location>
</feature>
<dbReference type="InterPro" id="IPR027417">
    <property type="entry name" value="P-loop_NTPase"/>
</dbReference>
<dbReference type="Pfam" id="PF08011">
    <property type="entry name" value="PDDEXK_9"/>
    <property type="match status" value="1"/>
</dbReference>
<dbReference type="AlphaFoldDB" id="A0A165YX06"/>
<gene>
    <name evidence="2" type="ORF">MBCUR_19850</name>
</gene>
<dbReference type="PANTHER" id="PTHR34825:SF1">
    <property type="entry name" value="AAA-ATPASE-LIKE DOMAIN-CONTAINING PROTEIN"/>
    <property type="match status" value="1"/>
</dbReference>
<protein>
    <submittedName>
        <fullName evidence="2">Putative AAA-ATPase</fullName>
    </submittedName>
</protein>
<dbReference type="Gene3D" id="3.40.50.300">
    <property type="entry name" value="P-loop containing nucleotide triphosphate hydrolases"/>
    <property type="match status" value="1"/>
</dbReference>
<dbReference type="Proteomes" id="UP000077245">
    <property type="component" value="Unassembled WGS sequence"/>
</dbReference>
<evidence type="ECO:0000259" key="1">
    <source>
        <dbReference type="Pfam" id="PF09820"/>
    </source>
</evidence>
<dbReference type="Pfam" id="PF09820">
    <property type="entry name" value="AAA-ATPase_like"/>
    <property type="match status" value="1"/>
</dbReference>
<dbReference type="PATRIC" id="fig|49547.3.peg.2096"/>
<proteinExistence type="predicted"/>
<dbReference type="InterPro" id="IPR012547">
    <property type="entry name" value="PDDEXK_9"/>
</dbReference>
<dbReference type="EMBL" id="LWMV01000232">
    <property type="protein sequence ID" value="KZX09968.1"/>
    <property type="molecule type" value="Genomic_DNA"/>
</dbReference>
<keyword evidence="3" id="KW-1185">Reference proteome</keyword>
<name>A0A165YX06_9EURY</name>
<evidence type="ECO:0000313" key="3">
    <source>
        <dbReference type="Proteomes" id="UP000077245"/>
    </source>
</evidence>
<evidence type="ECO:0000313" key="2">
    <source>
        <dbReference type="EMBL" id="KZX09968.1"/>
    </source>
</evidence>